<feature type="region of interest" description="Disordered" evidence="1">
    <location>
        <begin position="214"/>
        <end position="288"/>
    </location>
</feature>
<protein>
    <recommendedName>
        <fullName evidence="4">BTB domain-containing protein</fullName>
    </recommendedName>
</protein>
<dbReference type="PANTHER" id="PTHR37538">
    <property type="entry name" value="BTB DOMAIN-CONTAINING PROTEIN"/>
    <property type="match status" value="1"/>
</dbReference>
<reference evidence="3" key="1">
    <citation type="journal article" date="2016" name="Genome Announc.">
        <title>Draft genome sequences of fungus Aspergillus calidoustus.</title>
        <authorList>
            <person name="Horn F."/>
            <person name="Linde J."/>
            <person name="Mattern D.J."/>
            <person name="Walther G."/>
            <person name="Guthke R."/>
            <person name="Scherlach K."/>
            <person name="Martin K."/>
            <person name="Brakhage A.A."/>
            <person name="Petzke L."/>
            <person name="Valiante V."/>
        </authorList>
    </citation>
    <scope>NUCLEOTIDE SEQUENCE [LARGE SCALE GENOMIC DNA]</scope>
    <source>
        <strain evidence="3">SF006504</strain>
    </source>
</reference>
<dbReference type="Proteomes" id="UP000054771">
    <property type="component" value="Unassembled WGS sequence"/>
</dbReference>
<accession>A0A0U5G6W0</accession>
<evidence type="ECO:0000256" key="1">
    <source>
        <dbReference type="SAM" id="MobiDB-lite"/>
    </source>
</evidence>
<evidence type="ECO:0000313" key="2">
    <source>
        <dbReference type="EMBL" id="CEL06334.1"/>
    </source>
</evidence>
<sequence>MASTRSSGIDYNQREISPYEQSRIIIVTIGNKNYSIPENYIQAHLLPQTRQSKNPRIILGDIDSDIGHSILHFLYKGEYETISYADTQAETQCIEIEYKRSIQVYYAARKFDICGLDTLAQNYIMALSESLSIFQILRGARLIFSKLPEDEEWFHDYLHSKLSSSFAADETTFQLDEFYSDILNDPVFSKAVLKYVIKAFTTETSRLRNALRATNVGSKTEKDSGAPSCEQPATGPLFEPPGSRNRGSGWIPPHKRSRAANKSSTHDIEQPCGEPAIELLPADSEEAT</sequence>
<organism evidence="2 3">
    <name type="scientific">Aspergillus calidoustus</name>
    <dbReference type="NCBI Taxonomy" id="454130"/>
    <lineage>
        <taxon>Eukaryota</taxon>
        <taxon>Fungi</taxon>
        <taxon>Dikarya</taxon>
        <taxon>Ascomycota</taxon>
        <taxon>Pezizomycotina</taxon>
        <taxon>Eurotiomycetes</taxon>
        <taxon>Eurotiomycetidae</taxon>
        <taxon>Eurotiales</taxon>
        <taxon>Aspergillaceae</taxon>
        <taxon>Aspergillus</taxon>
        <taxon>Aspergillus subgen. Nidulantes</taxon>
    </lineage>
</organism>
<evidence type="ECO:0008006" key="4">
    <source>
        <dbReference type="Google" id="ProtNLM"/>
    </source>
</evidence>
<dbReference type="InterPro" id="IPR011333">
    <property type="entry name" value="SKP1/BTB/POZ_sf"/>
</dbReference>
<dbReference type="SUPFAM" id="SSF54695">
    <property type="entry name" value="POZ domain"/>
    <property type="match status" value="1"/>
</dbReference>
<dbReference type="STRING" id="454130.A0A0U5G6W0"/>
<name>A0A0U5G6W0_ASPCI</name>
<proteinExistence type="predicted"/>
<dbReference type="OMA" id="TEDCCYL"/>
<dbReference type="AlphaFoldDB" id="A0A0U5G6W0"/>
<dbReference type="OrthoDB" id="3594103at2759"/>
<keyword evidence="3" id="KW-1185">Reference proteome</keyword>
<gene>
    <name evidence="2" type="ORF">ASPCAL07440</name>
</gene>
<evidence type="ECO:0000313" key="3">
    <source>
        <dbReference type="Proteomes" id="UP000054771"/>
    </source>
</evidence>
<dbReference type="PANTHER" id="PTHR37538:SF1">
    <property type="entry name" value="BTB DOMAIN-CONTAINING PROTEIN"/>
    <property type="match status" value="1"/>
</dbReference>
<dbReference type="CDD" id="cd18186">
    <property type="entry name" value="BTB_POZ_ZBTB_KLHL-like"/>
    <property type="match status" value="1"/>
</dbReference>
<dbReference type="Gene3D" id="3.30.710.10">
    <property type="entry name" value="Potassium Channel Kv1.1, Chain A"/>
    <property type="match status" value="1"/>
</dbReference>
<dbReference type="EMBL" id="CDMC01000005">
    <property type="protein sequence ID" value="CEL06334.1"/>
    <property type="molecule type" value="Genomic_DNA"/>
</dbReference>